<evidence type="ECO:0000256" key="3">
    <source>
        <dbReference type="ARBA" id="ARBA00022475"/>
    </source>
</evidence>
<keyword evidence="4 7" id="KW-0812">Transmembrane</keyword>
<sequence>MAMTPGPFSSDDDEVMATINTTPLVDVMLVLLIIFLITIPVVNTSIAVDLPRERHEVRAMKPENIVVSVDAQGGLYWFDTRLASSEALLERLKAVALRQPQPEVHIRGDRSGAYEGVGRVVQACQRAGIAKLAFVTEPPPRP</sequence>
<gene>
    <name evidence="8" type="ORF">C7444_11093</name>
</gene>
<proteinExistence type="inferred from homology"/>
<comment type="similarity">
    <text evidence="2 7">Belongs to the ExbD/TolR family.</text>
</comment>
<evidence type="ECO:0000256" key="7">
    <source>
        <dbReference type="RuleBase" id="RU003879"/>
    </source>
</evidence>
<evidence type="ECO:0000313" key="8">
    <source>
        <dbReference type="EMBL" id="PXW95248.1"/>
    </source>
</evidence>
<evidence type="ECO:0000256" key="4">
    <source>
        <dbReference type="ARBA" id="ARBA00022692"/>
    </source>
</evidence>
<dbReference type="OrthoDB" id="9798629at2"/>
<comment type="subcellular location">
    <subcellularLocation>
        <location evidence="1">Cell membrane</location>
        <topology evidence="1">Single-pass membrane protein</topology>
    </subcellularLocation>
    <subcellularLocation>
        <location evidence="7">Cell membrane</location>
        <topology evidence="7">Single-pass type II membrane protein</topology>
    </subcellularLocation>
</comment>
<dbReference type="GO" id="GO:0022857">
    <property type="term" value="F:transmembrane transporter activity"/>
    <property type="evidence" value="ECO:0007669"/>
    <property type="project" value="InterPro"/>
</dbReference>
<dbReference type="PANTHER" id="PTHR30558:SF7">
    <property type="entry name" value="TOL-PAL SYSTEM PROTEIN TOLR"/>
    <property type="match status" value="1"/>
</dbReference>
<comment type="caution">
    <text evidence="8">The sequence shown here is derived from an EMBL/GenBank/DDBJ whole genome shotgun (WGS) entry which is preliminary data.</text>
</comment>
<dbReference type="Pfam" id="PF02472">
    <property type="entry name" value="ExbD"/>
    <property type="match status" value="1"/>
</dbReference>
<dbReference type="Proteomes" id="UP000247811">
    <property type="component" value="Unassembled WGS sequence"/>
</dbReference>
<dbReference type="Gene3D" id="3.30.420.270">
    <property type="match status" value="1"/>
</dbReference>
<dbReference type="GO" id="GO:0015031">
    <property type="term" value="P:protein transport"/>
    <property type="evidence" value="ECO:0007669"/>
    <property type="project" value="UniProtKB-KW"/>
</dbReference>
<dbReference type="EMBL" id="QJJS01000010">
    <property type="protein sequence ID" value="PXW95248.1"/>
    <property type="molecule type" value="Genomic_DNA"/>
</dbReference>
<keyword evidence="6" id="KW-0472">Membrane</keyword>
<keyword evidence="9" id="KW-1185">Reference proteome</keyword>
<dbReference type="GO" id="GO:0005886">
    <property type="term" value="C:plasma membrane"/>
    <property type="evidence" value="ECO:0007669"/>
    <property type="project" value="UniProtKB-SubCell"/>
</dbReference>
<keyword evidence="7" id="KW-0813">Transport</keyword>
<organism evidence="8 9">
    <name type="scientific">Sphaerotilus hippei</name>
    <dbReference type="NCBI Taxonomy" id="744406"/>
    <lineage>
        <taxon>Bacteria</taxon>
        <taxon>Pseudomonadati</taxon>
        <taxon>Pseudomonadota</taxon>
        <taxon>Betaproteobacteria</taxon>
        <taxon>Burkholderiales</taxon>
        <taxon>Sphaerotilaceae</taxon>
        <taxon>Sphaerotilus</taxon>
    </lineage>
</organism>
<dbReference type="AlphaFoldDB" id="A0A318GZW3"/>
<accession>A0A318GZW3</accession>
<keyword evidence="7" id="KW-0653">Protein transport</keyword>
<name>A0A318GZW3_9BURK</name>
<evidence type="ECO:0000256" key="1">
    <source>
        <dbReference type="ARBA" id="ARBA00004162"/>
    </source>
</evidence>
<dbReference type="InterPro" id="IPR003400">
    <property type="entry name" value="ExbD"/>
</dbReference>
<evidence type="ECO:0000256" key="5">
    <source>
        <dbReference type="ARBA" id="ARBA00022989"/>
    </source>
</evidence>
<evidence type="ECO:0000256" key="2">
    <source>
        <dbReference type="ARBA" id="ARBA00005811"/>
    </source>
</evidence>
<reference evidence="8 9" key="1">
    <citation type="submission" date="2018-05" db="EMBL/GenBank/DDBJ databases">
        <title>Genomic Encyclopedia of Type Strains, Phase IV (KMG-IV): sequencing the most valuable type-strain genomes for metagenomic binning, comparative biology and taxonomic classification.</title>
        <authorList>
            <person name="Goeker M."/>
        </authorList>
    </citation>
    <scope>NUCLEOTIDE SEQUENCE [LARGE SCALE GENOMIC DNA]</scope>
    <source>
        <strain evidence="8 9">DSM 566</strain>
    </source>
</reference>
<dbReference type="RefSeq" id="WP_110401113.1">
    <property type="nucleotide sequence ID" value="NZ_QJJS01000010.1"/>
</dbReference>
<protein>
    <submittedName>
        <fullName evidence="8">Outer membrane transport energization protein ExbD</fullName>
    </submittedName>
</protein>
<keyword evidence="5" id="KW-1133">Transmembrane helix</keyword>
<keyword evidence="3" id="KW-1003">Cell membrane</keyword>
<dbReference type="PANTHER" id="PTHR30558">
    <property type="entry name" value="EXBD MEMBRANE COMPONENT OF PMF-DRIVEN MACROMOLECULE IMPORT SYSTEM"/>
    <property type="match status" value="1"/>
</dbReference>
<evidence type="ECO:0000313" key="9">
    <source>
        <dbReference type="Proteomes" id="UP000247811"/>
    </source>
</evidence>
<evidence type="ECO:0000256" key="6">
    <source>
        <dbReference type="ARBA" id="ARBA00023136"/>
    </source>
</evidence>